<proteinExistence type="predicted"/>
<sequence length="67" mass="7833">MAEQEFRVFAKNYPEIFAWLPELEEETPLVTVLVREKNKNIPSSYFSETLKKDVCVVQEVSVPIIPY</sequence>
<organism evidence="1">
    <name type="scientific">Marseillevirus sp</name>
    <dbReference type="NCBI Taxonomy" id="2809551"/>
    <lineage>
        <taxon>Viruses</taxon>
        <taxon>Varidnaviria</taxon>
        <taxon>Bamfordvirae</taxon>
        <taxon>Nucleocytoviricota</taxon>
        <taxon>Megaviricetes</taxon>
        <taxon>Pimascovirales</taxon>
        <taxon>Pimascovirales incertae sedis</taxon>
        <taxon>Marseilleviridae</taxon>
        <taxon>Marseillevirus</taxon>
    </lineage>
</organism>
<protein>
    <submittedName>
        <fullName evidence="1">Uncharacterized protein</fullName>
    </submittedName>
</protein>
<accession>A0AA96EM42</accession>
<reference evidence="1" key="1">
    <citation type="submission" date="2023-07" db="EMBL/GenBank/DDBJ databases">
        <authorList>
            <person name="Xia Y."/>
        </authorList>
    </citation>
    <scope>NUCLEOTIDE SEQUENCE</scope>
    <source>
        <strain evidence="1">E</strain>
    </source>
</reference>
<gene>
    <name evidence="1" type="ORF">MarDSR_095</name>
</gene>
<name>A0AA96EM42_9VIRU</name>
<dbReference type="EMBL" id="OR343189">
    <property type="protein sequence ID" value="WNL50134.1"/>
    <property type="molecule type" value="Genomic_DNA"/>
</dbReference>
<evidence type="ECO:0000313" key="1">
    <source>
        <dbReference type="EMBL" id="WNL50134.1"/>
    </source>
</evidence>